<keyword evidence="2" id="KW-0812">Transmembrane</keyword>
<evidence type="ECO:0000313" key="4">
    <source>
        <dbReference type="Proteomes" id="UP000325577"/>
    </source>
</evidence>
<dbReference type="PANTHER" id="PTHR34466:SF1">
    <property type="entry name" value="OS06G0609800 PROTEIN"/>
    <property type="match status" value="1"/>
</dbReference>
<dbReference type="OrthoDB" id="1911931at2759"/>
<feature type="region of interest" description="Disordered" evidence="1">
    <location>
        <begin position="134"/>
        <end position="233"/>
    </location>
</feature>
<protein>
    <submittedName>
        <fullName evidence="3">Uncharacterized protein</fullName>
    </submittedName>
</protein>
<evidence type="ECO:0000256" key="2">
    <source>
        <dbReference type="SAM" id="Phobius"/>
    </source>
</evidence>
<sequence>MSYSHKLETFFAVPYDSEFEKFNWRVVNPNIYIYLYINYSIVFFLFCWKWRHRRSNQRRRELRLERRRKPKSLVPLVELIAGRGVSADFPGSRRRNLARFRQRGDRFVNKVRGSDFPEISLDDLAIEFFPSKDPLDERESERGRSSSRSSEISRSTTATMSSQRRGRSVSRQSSRVGDGNTAFSNGSGGVRVGSDANSRRRRSVSVVRCQISDSESHSSALTDDEGRDAHSSKKIIEKTIRAVYAQNRVEHPIGDDVNSGLYEAMRKRT</sequence>
<dbReference type="Proteomes" id="UP000325577">
    <property type="component" value="Linkage Group LG13"/>
</dbReference>
<name>A0A5J5BFU7_9ASTE</name>
<keyword evidence="2" id="KW-0472">Membrane</keyword>
<keyword evidence="2" id="KW-1133">Transmembrane helix</keyword>
<dbReference type="AlphaFoldDB" id="A0A5J5BFU7"/>
<proteinExistence type="predicted"/>
<feature type="compositionally biased region" description="Polar residues" evidence="1">
    <location>
        <begin position="211"/>
        <end position="221"/>
    </location>
</feature>
<evidence type="ECO:0000313" key="3">
    <source>
        <dbReference type="EMBL" id="KAA8540712.1"/>
    </source>
</evidence>
<dbReference type="PANTHER" id="PTHR34466">
    <property type="entry name" value="OS11G0129800 PROTEIN"/>
    <property type="match status" value="1"/>
</dbReference>
<reference evidence="3 4" key="1">
    <citation type="submission" date="2019-09" db="EMBL/GenBank/DDBJ databases">
        <title>A chromosome-level genome assembly of the Chinese tupelo Nyssa sinensis.</title>
        <authorList>
            <person name="Yang X."/>
            <person name="Kang M."/>
            <person name="Yang Y."/>
            <person name="Xiong H."/>
            <person name="Wang M."/>
            <person name="Zhang Z."/>
            <person name="Wang Z."/>
            <person name="Wu H."/>
            <person name="Ma T."/>
            <person name="Liu J."/>
            <person name="Xi Z."/>
        </authorList>
    </citation>
    <scope>NUCLEOTIDE SEQUENCE [LARGE SCALE GENOMIC DNA]</scope>
    <source>
        <strain evidence="3">J267</strain>
        <tissue evidence="3">Leaf</tissue>
    </source>
</reference>
<organism evidence="3 4">
    <name type="scientific">Nyssa sinensis</name>
    <dbReference type="NCBI Taxonomy" id="561372"/>
    <lineage>
        <taxon>Eukaryota</taxon>
        <taxon>Viridiplantae</taxon>
        <taxon>Streptophyta</taxon>
        <taxon>Embryophyta</taxon>
        <taxon>Tracheophyta</taxon>
        <taxon>Spermatophyta</taxon>
        <taxon>Magnoliopsida</taxon>
        <taxon>eudicotyledons</taxon>
        <taxon>Gunneridae</taxon>
        <taxon>Pentapetalae</taxon>
        <taxon>asterids</taxon>
        <taxon>Cornales</taxon>
        <taxon>Nyssaceae</taxon>
        <taxon>Nyssa</taxon>
    </lineage>
</organism>
<feature type="transmembrane region" description="Helical" evidence="2">
    <location>
        <begin position="31"/>
        <end position="50"/>
    </location>
</feature>
<feature type="compositionally biased region" description="Basic and acidic residues" evidence="1">
    <location>
        <begin position="134"/>
        <end position="144"/>
    </location>
</feature>
<dbReference type="EMBL" id="CM018036">
    <property type="protein sequence ID" value="KAA8540712.1"/>
    <property type="molecule type" value="Genomic_DNA"/>
</dbReference>
<keyword evidence="4" id="KW-1185">Reference proteome</keyword>
<gene>
    <name evidence="3" type="ORF">F0562_024369</name>
</gene>
<accession>A0A5J5BFU7</accession>
<evidence type="ECO:0000256" key="1">
    <source>
        <dbReference type="SAM" id="MobiDB-lite"/>
    </source>
</evidence>
<feature type="compositionally biased region" description="Low complexity" evidence="1">
    <location>
        <begin position="146"/>
        <end position="155"/>
    </location>
</feature>